<dbReference type="SUPFAM" id="SSF47413">
    <property type="entry name" value="lambda repressor-like DNA-binding domains"/>
    <property type="match status" value="1"/>
</dbReference>
<dbReference type="InterPro" id="IPR010982">
    <property type="entry name" value="Lambda_DNA-bd_dom_sf"/>
</dbReference>
<dbReference type="CDD" id="cd00093">
    <property type="entry name" value="HTH_XRE"/>
    <property type="match status" value="1"/>
</dbReference>
<proteinExistence type="predicted"/>
<dbReference type="AlphaFoldDB" id="A0A1Y4W262"/>
<evidence type="ECO:0000259" key="1">
    <source>
        <dbReference type="PROSITE" id="PS50943"/>
    </source>
</evidence>
<name>A0A1Y4W262_9LACO</name>
<dbReference type="EMBL" id="NFLS01000021">
    <property type="protein sequence ID" value="OUQ55477.1"/>
    <property type="molecule type" value="Genomic_DNA"/>
</dbReference>
<dbReference type="SMART" id="SM00530">
    <property type="entry name" value="HTH_XRE"/>
    <property type="match status" value="1"/>
</dbReference>
<evidence type="ECO:0000313" key="4">
    <source>
        <dbReference type="Proteomes" id="UP000195859"/>
    </source>
</evidence>
<reference evidence="4 5" key="1">
    <citation type="submission" date="2017-04" db="EMBL/GenBank/DDBJ databases">
        <title>Function of individual gut microbiota members based on whole genome sequencing of pure cultures obtained from chicken caecum.</title>
        <authorList>
            <person name="Medvecky M."/>
            <person name="Cejkova D."/>
            <person name="Polansky O."/>
            <person name="Karasova D."/>
            <person name="Kubasova T."/>
            <person name="Cizek A."/>
            <person name="Rychlik I."/>
        </authorList>
    </citation>
    <scope>NUCLEOTIDE SEQUENCE [LARGE SCALE GENOMIC DNA]</scope>
    <source>
        <strain evidence="4">An101</strain>
        <strain evidence="5">An115</strain>
    </source>
</reference>
<dbReference type="PANTHER" id="PTHR37038">
    <property type="entry name" value="TRANSCRIPTIONAL REGULATOR-RELATED"/>
    <property type="match status" value="1"/>
</dbReference>
<protein>
    <submittedName>
        <fullName evidence="3">Transcriptional regulator</fullName>
    </submittedName>
</protein>
<dbReference type="Pfam" id="PF01381">
    <property type="entry name" value="HTH_3"/>
    <property type="match status" value="1"/>
</dbReference>
<dbReference type="GO" id="GO:0003677">
    <property type="term" value="F:DNA binding"/>
    <property type="evidence" value="ECO:0007669"/>
    <property type="project" value="InterPro"/>
</dbReference>
<dbReference type="PROSITE" id="PS50943">
    <property type="entry name" value="HTH_CROC1"/>
    <property type="match status" value="1"/>
</dbReference>
<feature type="domain" description="HTH cro/C1-type" evidence="1">
    <location>
        <begin position="7"/>
        <end position="60"/>
    </location>
</feature>
<evidence type="ECO:0000313" key="3">
    <source>
        <dbReference type="EMBL" id="OUQ75718.1"/>
    </source>
</evidence>
<sequence length="273" mass="32255">MTIGEALKHQRIRLGLTQDEMIQGIIHKSHYSKIERGIEGISAESLFKILFAHHIDVDSFLELIKNEYISENEKRAEELENKVRIAFNTSDKNEIENCLQEVLKLPGNKVFKYRIIVAIAAFRGQLDELSVGIKEDIIKEFTRHDTWLGDIDALRLFGNCMQVFTEKQLNNCISQILKQYSNNNASERMIERIAIICNNYLYYCYDYGYRNETNITKCLDYLEKLDCRSHYMFYRIAGFFFKYMFEGNRMKAKQIKDQLIMWGYGNRVISWKI</sequence>
<keyword evidence="5" id="KW-1185">Reference proteome</keyword>
<dbReference type="RefSeq" id="WP_087176607.1">
    <property type="nucleotide sequence ID" value="NZ_CALHTS010000036.1"/>
</dbReference>
<dbReference type="InterPro" id="IPR053163">
    <property type="entry name" value="HTH-type_regulator_Rgg"/>
</dbReference>
<reference evidence="3" key="2">
    <citation type="journal article" date="2018" name="BMC Genomics">
        <title>Whole genome sequencing and function prediction of 133 gut anaerobes isolated from chicken caecum in pure cultures.</title>
        <authorList>
            <person name="Medvecky M."/>
            <person name="Cejkova D."/>
            <person name="Polansky O."/>
            <person name="Karasova D."/>
            <person name="Kubasova T."/>
            <person name="Cizek A."/>
            <person name="Rychlik I."/>
        </authorList>
    </citation>
    <scope>NUCLEOTIDE SEQUENCE</scope>
    <source>
        <strain evidence="3">An101</strain>
        <strain evidence="2">An115</strain>
    </source>
</reference>
<accession>A0A1Y4W262</accession>
<dbReference type="Gene3D" id="1.10.260.40">
    <property type="entry name" value="lambda repressor-like DNA-binding domains"/>
    <property type="match status" value="1"/>
</dbReference>
<evidence type="ECO:0000313" key="5">
    <source>
        <dbReference type="Proteomes" id="UP000196293"/>
    </source>
</evidence>
<gene>
    <name evidence="3" type="ORF">B5E44_06430</name>
    <name evidence="2" type="ORF">B5E59_07550</name>
</gene>
<dbReference type="Proteomes" id="UP000195859">
    <property type="component" value="Unassembled WGS sequence"/>
</dbReference>
<evidence type="ECO:0000313" key="2">
    <source>
        <dbReference type="EMBL" id="OUQ55477.1"/>
    </source>
</evidence>
<dbReference type="Proteomes" id="UP000196293">
    <property type="component" value="Unassembled WGS sequence"/>
</dbReference>
<comment type="caution">
    <text evidence="3">The sequence shown here is derived from an EMBL/GenBank/DDBJ whole genome shotgun (WGS) entry which is preliminary data.</text>
</comment>
<dbReference type="EMBL" id="NFLZ01000015">
    <property type="protein sequence ID" value="OUQ75718.1"/>
    <property type="molecule type" value="Genomic_DNA"/>
</dbReference>
<dbReference type="InterPro" id="IPR001387">
    <property type="entry name" value="Cro/C1-type_HTH"/>
</dbReference>
<organism evidence="3 4">
    <name type="scientific">Lactobacillus gallinarum</name>
    <dbReference type="NCBI Taxonomy" id="52242"/>
    <lineage>
        <taxon>Bacteria</taxon>
        <taxon>Bacillati</taxon>
        <taxon>Bacillota</taxon>
        <taxon>Bacilli</taxon>
        <taxon>Lactobacillales</taxon>
        <taxon>Lactobacillaceae</taxon>
        <taxon>Lactobacillus</taxon>
    </lineage>
</organism>